<name>A0A835FXN8_9POAL</name>
<sequence length="492" mass="52611">MRRAGSTTDWEARVRATDGGHHHCATGPPPGNYSTARARGILVVSHRHRPSAGSPPASFQPSSSARPHCTIQYTTLLLSWHWHGRAANPPPPYISARPSKLPYTTTKARIPASQTPIHSKPAISIAAGKANQSEMAVGFRRRLAALTVPKAALLRRTRHRKLSYSRVRSNSLPGRFHPVVAGLHDSANALLSWTEEDPAAASPAWIGAGAGHLGRLLAGLTDLLHHPQAQQDPLLLQRRRDRKTTTAAAPWAERLLDDLLLLADAHGCFREALLVLKQLLAEAHAALRRRDAPRLAAALRARRRADRDLARIASTLRCLSHRSPSSAATASDSSGEAAVAEAVDAATCAAAAASAAIFAGLASASASSSSRAMPSPLAAVSPAKVAVVPVWWVADLLRWRRRTVAVAASESGPGAKEVTPLEDCFSSEEEEERLAAMERLRKLEECVMAAEDGCEQVYRALVNARVSLLNVLTPPDGLPNGTSETGTLWCNI</sequence>
<dbReference type="Pfam" id="PF03087">
    <property type="entry name" value="BPS1"/>
    <property type="match status" value="1"/>
</dbReference>
<evidence type="ECO:0000313" key="1">
    <source>
        <dbReference type="EMBL" id="KAF8780113.1"/>
    </source>
</evidence>
<dbReference type="PANTHER" id="PTHR33070">
    <property type="entry name" value="OS06G0725500 PROTEIN"/>
    <property type="match status" value="1"/>
</dbReference>
<dbReference type="OrthoDB" id="678556at2759"/>
<organism evidence="1 2">
    <name type="scientific">Digitaria exilis</name>
    <dbReference type="NCBI Taxonomy" id="1010633"/>
    <lineage>
        <taxon>Eukaryota</taxon>
        <taxon>Viridiplantae</taxon>
        <taxon>Streptophyta</taxon>
        <taxon>Embryophyta</taxon>
        <taxon>Tracheophyta</taxon>
        <taxon>Spermatophyta</taxon>
        <taxon>Magnoliopsida</taxon>
        <taxon>Liliopsida</taxon>
        <taxon>Poales</taxon>
        <taxon>Poaceae</taxon>
        <taxon>PACMAD clade</taxon>
        <taxon>Panicoideae</taxon>
        <taxon>Panicodae</taxon>
        <taxon>Paniceae</taxon>
        <taxon>Anthephorinae</taxon>
        <taxon>Digitaria</taxon>
    </lineage>
</organism>
<dbReference type="Proteomes" id="UP000636709">
    <property type="component" value="Unassembled WGS sequence"/>
</dbReference>
<dbReference type="GO" id="GO:0048364">
    <property type="term" value="P:root development"/>
    <property type="evidence" value="ECO:0007669"/>
    <property type="project" value="InterPro"/>
</dbReference>
<gene>
    <name evidence="1" type="ORF">HU200_001770</name>
</gene>
<dbReference type="InterPro" id="IPR004320">
    <property type="entry name" value="BPS1_pln"/>
</dbReference>
<comment type="caution">
    <text evidence="1">The sequence shown here is derived from an EMBL/GenBank/DDBJ whole genome shotgun (WGS) entry which is preliminary data.</text>
</comment>
<protein>
    <submittedName>
        <fullName evidence="1">Uncharacterized protein</fullName>
    </submittedName>
</protein>
<dbReference type="AlphaFoldDB" id="A0A835FXN8"/>
<accession>A0A835FXN8</accession>
<proteinExistence type="predicted"/>
<reference evidence="1" key="1">
    <citation type="submission" date="2020-07" db="EMBL/GenBank/DDBJ databases">
        <title>Genome sequence and genetic diversity analysis of an under-domesticated orphan crop, white fonio (Digitaria exilis).</title>
        <authorList>
            <person name="Bennetzen J.L."/>
            <person name="Chen S."/>
            <person name="Ma X."/>
            <person name="Wang X."/>
            <person name="Yssel A.E.J."/>
            <person name="Chaluvadi S.R."/>
            <person name="Johnson M."/>
            <person name="Gangashetty P."/>
            <person name="Hamidou F."/>
            <person name="Sanogo M.D."/>
            <person name="Zwaenepoel A."/>
            <person name="Wallace J."/>
            <person name="Van De Peer Y."/>
            <person name="Van Deynze A."/>
        </authorList>
    </citation>
    <scope>NUCLEOTIDE SEQUENCE</scope>
    <source>
        <tissue evidence="1">Leaves</tissue>
    </source>
</reference>
<evidence type="ECO:0000313" key="2">
    <source>
        <dbReference type="Proteomes" id="UP000636709"/>
    </source>
</evidence>
<dbReference type="EMBL" id="JACEFO010000144">
    <property type="protein sequence ID" value="KAF8780113.1"/>
    <property type="molecule type" value="Genomic_DNA"/>
</dbReference>
<dbReference type="PANTHER" id="PTHR33070:SF59">
    <property type="entry name" value="DUF241 DOMAIN PROTEIN"/>
    <property type="match status" value="1"/>
</dbReference>
<keyword evidence="2" id="KW-1185">Reference proteome</keyword>
<dbReference type="GO" id="GO:0048367">
    <property type="term" value="P:shoot system development"/>
    <property type="evidence" value="ECO:0007669"/>
    <property type="project" value="InterPro"/>
</dbReference>